<evidence type="ECO:0000256" key="7">
    <source>
        <dbReference type="SAM" id="Phobius"/>
    </source>
</evidence>
<dbReference type="Proteomes" id="UP000077315">
    <property type="component" value="Unassembled WGS sequence"/>
</dbReference>
<dbReference type="AlphaFoldDB" id="A0A162V442"/>
<dbReference type="SUPFAM" id="SSF143865">
    <property type="entry name" value="CorA soluble domain-like"/>
    <property type="match status" value="1"/>
</dbReference>
<feature type="transmembrane region" description="Helical" evidence="7">
    <location>
        <begin position="475"/>
        <end position="494"/>
    </location>
</feature>
<dbReference type="GO" id="GO:0015095">
    <property type="term" value="F:magnesium ion transmembrane transporter activity"/>
    <property type="evidence" value="ECO:0007669"/>
    <property type="project" value="InterPro"/>
</dbReference>
<name>A0A162V442_PHYB8</name>
<keyword evidence="3 7" id="KW-0812">Transmembrane</keyword>
<dbReference type="STRING" id="763407.A0A162V442"/>
<feature type="region of interest" description="Disordered" evidence="6">
    <location>
        <begin position="1"/>
        <end position="41"/>
    </location>
</feature>
<evidence type="ECO:0000256" key="5">
    <source>
        <dbReference type="ARBA" id="ARBA00023136"/>
    </source>
</evidence>
<dbReference type="Gene3D" id="1.20.58.340">
    <property type="entry name" value="Magnesium transport protein CorA, transmembrane region"/>
    <property type="match status" value="2"/>
</dbReference>
<comment type="similarity">
    <text evidence="2">Belongs to the CorA metal ion transporter (MIT) (TC 1.A.35) family.</text>
</comment>
<evidence type="ECO:0000313" key="9">
    <source>
        <dbReference type="Proteomes" id="UP000077315"/>
    </source>
</evidence>
<dbReference type="VEuPathDB" id="FungiDB:PHYBLDRAFT_184933"/>
<evidence type="ECO:0008006" key="10">
    <source>
        <dbReference type="Google" id="ProtNLM"/>
    </source>
</evidence>
<keyword evidence="5 7" id="KW-0472">Membrane</keyword>
<sequence>MSFQAGSIFNQKSRPSIQSSREYESYTQSPIEDPGLSNRHSITESLKHPASIIDAARESEWMCDEDIKTDVLYPQYNSSNQKPDLTAFDAMVKEQARKLSCGTLRLTRTLSKQNQLYGDFAKNNNLNVDPDAFRFEMYSTKAIPQPTQRIQCLLTEEGRSLLDYTLKSTGWWFDALSPTDEEMRVLSKTLHIHPLTTEDIQAEEPREKVELFPNYTFVCFRSFDIDPYSELIRPYNFYILIFKEGLLTFHYKTSPHPEKVRQRIDNLKEHMLITPDWNSYALIDAITDSFAPTINQVEVEAISIDELSLVLRRSEQSDMLKRISRCRRRSTQLSRLLSSKLDVLKSLMKRYEDKSRDNLFFQSNMLTSDQEPSNPANDIAEKRSFTEVLLYLGDIQDHIVTMAQNVNHYDRSLYRAHTNYLAQVNLELTETYAKTNGVMNRLTFLATVFVPLTLVGGLWGMNVKVPGGDHVDLNYFYWILGGMALYCVFSMYLGKQAHIL</sequence>
<evidence type="ECO:0000256" key="4">
    <source>
        <dbReference type="ARBA" id="ARBA00022989"/>
    </source>
</evidence>
<dbReference type="Gene3D" id="3.30.460.20">
    <property type="entry name" value="CorA soluble domain-like"/>
    <property type="match status" value="1"/>
</dbReference>
<proteinExistence type="inferred from homology"/>
<gene>
    <name evidence="8" type="ORF">PHYBLDRAFT_184933</name>
</gene>
<comment type="subcellular location">
    <subcellularLocation>
        <location evidence="1">Membrane</location>
        <topology evidence="1">Multi-pass membrane protein</topology>
    </subcellularLocation>
</comment>
<dbReference type="GO" id="GO:0016020">
    <property type="term" value="C:membrane"/>
    <property type="evidence" value="ECO:0007669"/>
    <property type="project" value="UniProtKB-SubCell"/>
</dbReference>
<dbReference type="InterPro" id="IPR045861">
    <property type="entry name" value="CorA_cytoplasmic_dom"/>
</dbReference>
<protein>
    <recommendedName>
        <fullName evidence="10">Cora-domain-containing protein</fullName>
    </recommendedName>
</protein>
<dbReference type="OrthoDB" id="29879at2759"/>
<dbReference type="PANTHER" id="PTHR21535:SF51">
    <property type="entry name" value="MANGANESE RESISTANCE PROTEIN MNR2"/>
    <property type="match status" value="1"/>
</dbReference>
<organism evidence="8 9">
    <name type="scientific">Phycomyces blakesleeanus (strain ATCC 8743b / DSM 1359 / FGSC 10004 / NBRC 33097 / NRRL 1555)</name>
    <dbReference type="NCBI Taxonomy" id="763407"/>
    <lineage>
        <taxon>Eukaryota</taxon>
        <taxon>Fungi</taxon>
        <taxon>Fungi incertae sedis</taxon>
        <taxon>Mucoromycota</taxon>
        <taxon>Mucoromycotina</taxon>
        <taxon>Mucoromycetes</taxon>
        <taxon>Mucorales</taxon>
        <taxon>Phycomycetaceae</taxon>
        <taxon>Phycomyces</taxon>
    </lineage>
</organism>
<dbReference type="Pfam" id="PF01544">
    <property type="entry name" value="CorA"/>
    <property type="match status" value="2"/>
</dbReference>
<dbReference type="SUPFAM" id="SSF144083">
    <property type="entry name" value="Magnesium transport protein CorA, transmembrane region"/>
    <property type="match status" value="1"/>
</dbReference>
<dbReference type="RefSeq" id="XP_018297853.1">
    <property type="nucleotide sequence ID" value="XM_018439003.1"/>
</dbReference>
<evidence type="ECO:0000313" key="8">
    <source>
        <dbReference type="EMBL" id="OAD79813.1"/>
    </source>
</evidence>
<dbReference type="PANTHER" id="PTHR21535">
    <property type="entry name" value="MAGNESIUM AND COBALT TRANSPORT PROTEIN/MITOCHONDRIAL IMPORT INNER MEMBRANE TRANSLOCASE SUBUNIT TIM8"/>
    <property type="match status" value="1"/>
</dbReference>
<evidence type="ECO:0000256" key="6">
    <source>
        <dbReference type="SAM" id="MobiDB-lite"/>
    </source>
</evidence>
<dbReference type="InterPro" id="IPR002523">
    <property type="entry name" value="MgTranspt_CorA/ZnTranspt_ZntB"/>
</dbReference>
<dbReference type="InterPro" id="IPR045863">
    <property type="entry name" value="CorA_TM1_TM2"/>
</dbReference>
<accession>A0A162V442</accession>
<dbReference type="EMBL" id="KV440972">
    <property type="protein sequence ID" value="OAD79813.1"/>
    <property type="molecule type" value="Genomic_DNA"/>
</dbReference>
<evidence type="ECO:0000256" key="3">
    <source>
        <dbReference type="ARBA" id="ARBA00022692"/>
    </source>
</evidence>
<dbReference type="GO" id="GO:0010961">
    <property type="term" value="P:intracellular magnesium ion homeostasis"/>
    <property type="evidence" value="ECO:0007669"/>
    <property type="project" value="TreeGrafter"/>
</dbReference>
<dbReference type="InterPro" id="IPR044089">
    <property type="entry name" value="Alr1-like"/>
</dbReference>
<reference evidence="9" key="1">
    <citation type="submission" date="2015-06" db="EMBL/GenBank/DDBJ databases">
        <title>Expansion of signal transduction pathways in fungi by whole-genome duplication.</title>
        <authorList>
            <consortium name="DOE Joint Genome Institute"/>
            <person name="Corrochano L.M."/>
            <person name="Kuo A."/>
            <person name="Marcet-Houben M."/>
            <person name="Polaino S."/>
            <person name="Salamov A."/>
            <person name="Villalobos J.M."/>
            <person name="Alvarez M.I."/>
            <person name="Avalos J."/>
            <person name="Benito E.P."/>
            <person name="Benoit I."/>
            <person name="Burger G."/>
            <person name="Camino L.P."/>
            <person name="Canovas D."/>
            <person name="Cerda-Olmedo E."/>
            <person name="Cheng J.-F."/>
            <person name="Dominguez A."/>
            <person name="Elias M."/>
            <person name="Eslava A.P."/>
            <person name="Glaser F."/>
            <person name="Grimwood J."/>
            <person name="Gutierrez G."/>
            <person name="Heitman J."/>
            <person name="Henrissat B."/>
            <person name="Iturriaga E.A."/>
            <person name="Lang B.F."/>
            <person name="Lavin J.L."/>
            <person name="Lee S."/>
            <person name="Li W."/>
            <person name="Lindquist E."/>
            <person name="Lopez-Garcia S."/>
            <person name="Luque E.M."/>
            <person name="Marcos A.T."/>
            <person name="Martin J."/>
            <person name="McCluskey K."/>
            <person name="Medina H.R."/>
            <person name="Miralles-Duran A."/>
            <person name="Miyazaki A."/>
            <person name="Munoz-Torres E."/>
            <person name="Oguiza J.A."/>
            <person name="Ohm R."/>
            <person name="Olmedo M."/>
            <person name="Orejas M."/>
            <person name="Ortiz-Castellanos L."/>
            <person name="Pisabarro A.G."/>
            <person name="Rodriguez-Romero J."/>
            <person name="Ruiz-Herrera J."/>
            <person name="Ruiz-Vazquez R."/>
            <person name="Sanz C."/>
            <person name="Schackwitz W."/>
            <person name="Schmutz J."/>
            <person name="Shahriari M."/>
            <person name="Shelest E."/>
            <person name="Silva-Franco F."/>
            <person name="Soanes D."/>
            <person name="Syed K."/>
            <person name="Tagua V.G."/>
            <person name="Talbot N.J."/>
            <person name="Thon M."/>
            <person name="De vries R.P."/>
            <person name="Wiebenga A."/>
            <person name="Yadav J.S."/>
            <person name="Braun E.L."/>
            <person name="Baker S."/>
            <person name="Garre V."/>
            <person name="Horwitz B."/>
            <person name="Torres-Martinez S."/>
            <person name="Idnurm A."/>
            <person name="Herrera-Estrella A."/>
            <person name="Gabaldon T."/>
            <person name="Grigoriev I.V."/>
        </authorList>
    </citation>
    <scope>NUCLEOTIDE SEQUENCE [LARGE SCALE GENOMIC DNA]</scope>
    <source>
        <strain evidence="9">NRRL 1555(-)</strain>
    </source>
</reference>
<dbReference type="CDD" id="cd12829">
    <property type="entry name" value="Alr1p-like"/>
    <property type="match status" value="1"/>
</dbReference>
<evidence type="ECO:0000256" key="1">
    <source>
        <dbReference type="ARBA" id="ARBA00004141"/>
    </source>
</evidence>
<feature type="transmembrane region" description="Helical" evidence="7">
    <location>
        <begin position="442"/>
        <end position="463"/>
    </location>
</feature>
<dbReference type="InParanoid" id="A0A162V442"/>
<keyword evidence="9" id="KW-1185">Reference proteome</keyword>
<evidence type="ECO:0000256" key="2">
    <source>
        <dbReference type="ARBA" id="ARBA00009765"/>
    </source>
</evidence>
<keyword evidence="4 7" id="KW-1133">Transmembrane helix</keyword>
<feature type="compositionally biased region" description="Polar residues" evidence="6">
    <location>
        <begin position="1"/>
        <end position="30"/>
    </location>
</feature>
<dbReference type="GeneID" id="28999909"/>